<sequence length="776" mass="80230">MKVTIDNLDGAGAVDYSSALCGDGPVKISRTLNAPSICSGMLDVTDAALPVPVRRGRVVLTAANGTILFTGYIATDPEAVYAGTGLKGPVYRYAVSAVSDEWLLDKQTVPLSGAGLGQSGGQLLTTLTNRVDAGLFTTTGVLNGLSVGVFEPSQTENWSVNAGGVASATYAAYRVLDGAIGMQPAGTVTHTLSDGDGSLQVAALKTTSVKELANDVTVSGDMEPTAYVTETFAGDGTTTVFQLSEDPFRSKKTANSAQFLLDSFNEAVLDTQIWELNDSGSHLGLSAAGLTMTGGNGFDGQTTLTAIDPVEMGGSLVVEAGSLQLGGASAGVVCGLYEGATQNANCFAGYNVRQSGGNTVVVPFVNGVEVGTVFPMLQGHIYTLRIRLHCVEVQRVLQTYYAMVDGVVNSFGGGLVTAPMSLVFELQNLGAASNTPATVLYDGSVVTSPSSCSFVAVNSVQLFGSMGYCRITQTGSGWVVSTLPSGVRMTRLIGVAGEGVDCTLSAAGKVTFFAGRVPVAGELVTVTYRGPQRAVARMEDAASVSEEAKGGMPGTAQWLGKVLKPAARSSMDCESAAMAVLSFSASRAAAVAGTYVAVNPQDVWPGDVLAVTSAGQTMSVVVRRVEIADGMGCPEMLTYRMSFANDWAEGLGLTLSEAIAVDALLPSTALNSTLPVGGGVLSNLQQLQVVSATGTALQVDSGTAPPAGGGFEVRRRDGDFGPGVDQDLVLRSPVRSFSIPREGQIEHYYVRMFDGSKPPLYSRFSSAVFTNLPVSE</sequence>
<organism evidence="1 2">
    <name type="scientific">Tunturiibacter gelidiferens</name>
    <dbReference type="NCBI Taxonomy" id="3069689"/>
    <lineage>
        <taxon>Bacteria</taxon>
        <taxon>Pseudomonadati</taxon>
        <taxon>Acidobacteriota</taxon>
        <taxon>Terriglobia</taxon>
        <taxon>Terriglobales</taxon>
        <taxon>Acidobacteriaceae</taxon>
        <taxon>Tunturiibacter</taxon>
    </lineage>
</organism>
<accession>A0A9X0QBH2</accession>
<protein>
    <submittedName>
        <fullName evidence="1">Uncharacterized protein</fullName>
    </submittedName>
</protein>
<proteinExistence type="predicted"/>
<dbReference type="Proteomes" id="UP000535182">
    <property type="component" value="Unassembled WGS sequence"/>
</dbReference>
<gene>
    <name evidence="1" type="ORF">HDF14_000907</name>
</gene>
<dbReference type="AlphaFoldDB" id="A0A9X0QBH2"/>
<keyword evidence="2" id="KW-1185">Reference proteome</keyword>
<evidence type="ECO:0000313" key="1">
    <source>
        <dbReference type="EMBL" id="MBB5327302.1"/>
    </source>
</evidence>
<name>A0A9X0QBH2_9BACT</name>
<dbReference type="EMBL" id="JACHEB010000002">
    <property type="protein sequence ID" value="MBB5327302.1"/>
    <property type="molecule type" value="Genomic_DNA"/>
</dbReference>
<comment type="caution">
    <text evidence="1">The sequence shown here is derived from an EMBL/GenBank/DDBJ whole genome shotgun (WGS) entry which is preliminary data.</text>
</comment>
<dbReference type="RefSeq" id="WP_183973897.1">
    <property type="nucleotide sequence ID" value="NZ_JACHEB010000002.1"/>
</dbReference>
<evidence type="ECO:0000313" key="2">
    <source>
        <dbReference type="Proteomes" id="UP000535182"/>
    </source>
</evidence>
<reference evidence="1 2" key="1">
    <citation type="submission" date="2020-08" db="EMBL/GenBank/DDBJ databases">
        <title>Genomic Encyclopedia of Type Strains, Phase IV (KMG-V): Genome sequencing to study the core and pangenomes of soil and plant-associated prokaryotes.</title>
        <authorList>
            <person name="Whitman W."/>
        </authorList>
    </citation>
    <scope>NUCLEOTIDE SEQUENCE [LARGE SCALE GENOMIC DNA]</scope>
    <source>
        <strain evidence="1 2">X5P2</strain>
    </source>
</reference>